<name>A0A1U7HAL2_9CYAN</name>
<evidence type="ECO:0000313" key="2">
    <source>
        <dbReference type="Proteomes" id="UP000186868"/>
    </source>
</evidence>
<protein>
    <submittedName>
        <fullName evidence="1">Uncharacterized protein</fullName>
    </submittedName>
</protein>
<organism evidence="1 2">
    <name type="scientific">Hydrococcus rivularis NIES-593</name>
    <dbReference type="NCBI Taxonomy" id="1921803"/>
    <lineage>
        <taxon>Bacteria</taxon>
        <taxon>Bacillati</taxon>
        <taxon>Cyanobacteriota</taxon>
        <taxon>Cyanophyceae</taxon>
        <taxon>Pleurocapsales</taxon>
        <taxon>Hydrococcaceae</taxon>
        <taxon>Hydrococcus</taxon>
    </lineage>
</organism>
<reference evidence="1 2" key="1">
    <citation type="submission" date="2016-11" db="EMBL/GenBank/DDBJ databases">
        <title>Draft Genome Sequences of Nine Cyanobacterial Strains from Diverse Habitats.</title>
        <authorList>
            <person name="Zhu T."/>
            <person name="Hou S."/>
            <person name="Lu X."/>
            <person name="Hess W.R."/>
        </authorList>
    </citation>
    <scope>NUCLEOTIDE SEQUENCE [LARGE SCALE GENOMIC DNA]</scope>
    <source>
        <strain evidence="1 2">NIES-593</strain>
    </source>
</reference>
<keyword evidence="2" id="KW-1185">Reference proteome</keyword>
<accession>A0A1U7HAL2</accession>
<proteinExistence type="predicted"/>
<comment type="caution">
    <text evidence="1">The sequence shown here is derived from an EMBL/GenBank/DDBJ whole genome shotgun (WGS) entry which is preliminary data.</text>
</comment>
<dbReference type="Proteomes" id="UP000186868">
    <property type="component" value="Unassembled WGS sequence"/>
</dbReference>
<dbReference type="EMBL" id="MRCB01000028">
    <property type="protein sequence ID" value="OKH20578.1"/>
    <property type="molecule type" value="Genomic_DNA"/>
</dbReference>
<dbReference type="InterPro" id="IPR027417">
    <property type="entry name" value="P-loop_NTPase"/>
</dbReference>
<dbReference type="Gene3D" id="3.40.50.300">
    <property type="entry name" value="P-loop containing nucleotide triphosphate hydrolases"/>
    <property type="match status" value="1"/>
</dbReference>
<sequence length="112" mass="13564">MESNFQPRFDFDNFKFLEFKKKYHLYLLQIHCSCDREVLLQRFKVRSESGEKHPGHVDRSNYQEFEMTLSQGDYEALEASDRVLEIDTTDFNQIDDETLFEFIEQVYLMCKK</sequence>
<dbReference type="STRING" id="1921803.NIES593_18005"/>
<gene>
    <name evidence="1" type="ORF">NIES593_18005</name>
</gene>
<dbReference type="AlphaFoldDB" id="A0A1U7HAL2"/>
<evidence type="ECO:0000313" key="1">
    <source>
        <dbReference type="EMBL" id="OKH20578.1"/>
    </source>
</evidence>